<dbReference type="SUPFAM" id="SSF53335">
    <property type="entry name" value="S-adenosyl-L-methionine-dependent methyltransferases"/>
    <property type="match status" value="1"/>
</dbReference>
<evidence type="ECO:0000256" key="2">
    <source>
        <dbReference type="ARBA" id="ARBA00022603"/>
    </source>
</evidence>
<dbReference type="GO" id="GO:0032259">
    <property type="term" value="P:methylation"/>
    <property type="evidence" value="ECO:0007669"/>
    <property type="project" value="UniProtKB-KW"/>
</dbReference>
<dbReference type="InterPro" id="IPR013216">
    <property type="entry name" value="Methyltransf_11"/>
</dbReference>
<dbReference type="Gene3D" id="3.40.50.150">
    <property type="entry name" value="Vaccinia Virus protein VP39"/>
    <property type="match status" value="1"/>
</dbReference>
<comment type="caution">
    <text evidence="5">The sequence shown here is derived from an EMBL/GenBank/DDBJ whole genome shotgun (WGS) entry which is preliminary data.</text>
</comment>
<accession>A0A0G1RI73</accession>
<dbReference type="InterPro" id="IPR051052">
    <property type="entry name" value="Diverse_substrate_MTase"/>
</dbReference>
<dbReference type="EMBL" id="LCNM01000003">
    <property type="protein sequence ID" value="KKU56767.1"/>
    <property type="molecule type" value="Genomic_DNA"/>
</dbReference>
<organism evidence="5 6">
    <name type="scientific">Candidatus Amesbacteria bacterium GW2011_GWA2_47_11</name>
    <dbReference type="NCBI Taxonomy" id="1618357"/>
    <lineage>
        <taxon>Bacteria</taxon>
        <taxon>Candidatus Amesiibacteriota</taxon>
    </lineage>
</organism>
<evidence type="ECO:0000256" key="1">
    <source>
        <dbReference type="ARBA" id="ARBA00008361"/>
    </source>
</evidence>
<proteinExistence type="inferred from homology"/>
<dbReference type="InterPro" id="IPR029063">
    <property type="entry name" value="SAM-dependent_MTases_sf"/>
</dbReference>
<evidence type="ECO:0000259" key="4">
    <source>
        <dbReference type="Pfam" id="PF08241"/>
    </source>
</evidence>
<keyword evidence="2 5" id="KW-0489">Methyltransferase</keyword>
<gene>
    <name evidence="5" type="ORF">UX78_C0003G0043</name>
</gene>
<evidence type="ECO:0000313" key="6">
    <source>
        <dbReference type="Proteomes" id="UP000034607"/>
    </source>
</evidence>
<name>A0A0G1RI73_9BACT</name>
<feature type="domain" description="Methyltransferase type 11" evidence="4">
    <location>
        <begin position="38"/>
        <end position="132"/>
    </location>
</feature>
<dbReference type="Proteomes" id="UP000034607">
    <property type="component" value="Unassembled WGS sequence"/>
</dbReference>
<reference evidence="5 6" key="1">
    <citation type="journal article" date="2015" name="Nature">
        <title>rRNA introns, odd ribosomes, and small enigmatic genomes across a large radiation of phyla.</title>
        <authorList>
            <person name="Brown C.T."/>
            <person name="Hug L.A."/>
            <person name="Thomas B.C."/>
            <person name="Sharon I."/>
            <person name="Castelle C.J."/>
            <person name="Singh A."/>
            <person name="Wilkins M.J."/>
            <person name="Williams K.H."/>
            <person name="Banfield J.F."/>
        </authorList>
    </citation>
    <scope>NUCLEOTIDE SEQUENCE [LARGE SCALE GENOMIC DNA]</scope>
</reference>
<dbReference type="AlphaFoldDB" id="A0A0G1RI73"/>
<comment type="similarity">
    <text evidence="1">Belongs to the methyltransferase superfamily.</text>
</comment>
<dbReference type="Pfam" id="PF08241">
    <property type="entry name" value="Methyltransf_11"/>
    <property type="match status" value="1"/>
</dbReference>
<keyword evidence="3 5" id="KW-0808">Transferase</keyword>
<dbReference type="PANTHER" id="PTHR44942">
    <property type="entry name" value="METHYLTRANSF_11 DOMAIN-CONTAINING PROTEIN"/>
    <property type="match status" value="1"/>
</dbReference>
<dbReference type="GO" id="GO:0008757">
    <property type="term" value="F:S-adenosylmethionine-dependent methyltransferase activity"/>
    <property type="evidence" value="ECO:0007669"/>
    <property type="project" value="InterPro"/>
</dbReference>
<evidence type="ECO:0000256" key="3">
    <source>
        <dbReference type="ARBA" id="ARBA00022679"/>
    </source>
</evidence>
<sequence>MPAKSELDHSWYRYFLFLAADRQSVASRLLAGKYGRVLDLGCGNGSFLRANLDRFSKGEGLDISQQRILATSRLTKSPRLKFRVHDLNTLLPYRSRSIDLVVSLSTIEYLTDPYRFLTEIKRILKPGGELVIHTLNLAFFVRRLQLLFGRLPTFNSASGWQGGIIHNFTWPTLEKLMTETGFIIINRRCSGLFPRLRRWWPNFLCSDIIIHAHRK</sequence>
<dbReference type="CDD" id="cd02440">
    <property type="entry name" value="AdoMet_MTases"/>
    <property type="match status" value="1"/>
</dbReference>
<protein>
    <submittedName>
        <fullName evidence="5">Methyltransferase type 12</fullName>
    </submittedName>
</protein>
<evidence type="ECO:0000313" key="5">
    <source>
        <dbReference type="EMBL" id="KKU56767.1"/>
    </source>
</evidence>
<dbReference type="PANTHER" id="PTHR44942:SF4">
    <property type="entry name" value="METHYLTRANSFERASE TYPE 11 DOMAIN-CONTAINING PROTEIN"/>
    <property type="match status" value="1"/>
</dbReference>